<evidence type="ECO:0000256" key="6">
    <source>
        <dbReference type="ARBA" id="ARBA00023008"/>
    </source>
</evidence>
<dbReference type="InterPro" id="IPR050316">
    <property type="entry name" value="Tyrosinase/Hemocyanin"/>
</dbReference>
<dbReference type="Gene3D" id="3.40.50.150">
    <property type="entry name" value="Vaccinia Virus protein VP39"/>
    <property type="match status" value="1"/>
</dbReference>
<evidence type="ECO:0000256" key="12">
    <source>
        <dbReference type="SAM" id="SignalP"/>
    </source>
</evidence>
<evidence type="ECO:0000256" key="7">
    <source>
        <dbReference type="ARBA" id="ARBA00023033"/>
    </source>
</evidence>
<keyword evidence="7" id="KW-0503">Monooxygenase</keyword>
<name>A0A163HZN4_DIDRA</name>
<dbReference type="InterPro" id="IPR041698">
    <property type="entry name" value="Methyltransf_25"/>
</dbReference>
<evidence type="ECO:0000256" key="2">
    <source>
        <dbReference type="ARBA" id="ARBA00009928"/>
    </source>
</evidence>
<evidence type="ECO:0000256" key="9">
    <source>
        <dbReference type="ARBA" id="ARBA00048233"/>
    </source>
</evidence>
<dbReference type="PROSITE" id="PS00497">
    <property type="entry name" value="TYROSINASE_1"/>
    <property type="match status" value="1"/>
</dbReference>
<gene>
    <name evidence="13" type="ORF">ST47_g3276</name>
</gene>
<evidence type="ECO:0000256" key="1">
    <source>
        <dbReference type="ARBA" id="ARBA00001973"/>
    </source>
</evidence>
<dbReference type="STRING" id="5454.A0A163HZN4"/>
<dbReference type="Proteomes" id="UP000076837">
    <property type="component" value="Unassembled WGS sequence"/>
</dbReference>
<keyword evidence="6" id="KW-0186">Copper</keyword>
<dbReference type="SUPFAM" id="SSF48056">
    <property type="entry name" value="Di-copper centre-containing domain"/>
    <property type="match status" value="1"/>
</dbReference>
<dbReference type="InterPro" id="IPR023149">
    <property type="entry name" value="Trans_acon_MeTrfase_C"/>
</dbReference>
<comment type="catalytic activity">
    <reaction evidence="9">
        <text>2 L-dopa + O2 = 2 L-dopaquinone + 2 H2O</text>
        <dbReference type="Rhea" id="RHEA:34287"/>
        <dbReference type="ChEBI" id="CHEBI:15377"/>
        <dbReference type="ChEBI" id="CHEBI:15379"/>
        <dbReference type="ChEBI" id="CHEBI:57504"/>
        <dbReference type="ChEBI" id="CHEBI:57924"/>
        <dbReference type="EC" id="1.14.18.1"/>
    </reaction>
</comment>
<protein>
    <recommendedName>
        <fullName evidence="3">tyrosinase</fullName>
        <ecNumber evidence="3">1.14.18.1</ecNumber>
    </recommendedName>
</protein>
<dbReference type="Pfam" id="PF18132">
    <property type="entry name" value="Tyrosinase_C"/>
    <property type="match status" value="1"/>
</dbReference>
<dbReference type="PRINTS" id="PR00092">
    <property type="entry name" value="TYROSINASE"/>
</dbReference>
<feature type="region of interest" description="Disordered" evidence="11">
    <location>
        <begin position="24"/>
        <end position="43"/>
    </location>
</feature>
<dbReference type="SUPFAM" id="SSF53335">
    <property type="entry name" value="S-adenosyl-L-methionine-dependent methyltransferases"/>
    <property type="match status" value="1"/>
</dbReference>
<dbReference type="Pfam" id="PF13649">
    <property type="entry name" value="Methyltransf_25"/>
    <property type="match status" value="1"/>
</dbReference>
<feature type="signal peptide" evidence="12">
    <location>
        <begin position="1"/>
        <end position="21"/>
    </location>
</feature>
<dbReference type="InterPro" id="IPR041640">
    <property type="entry name" value="Tyrosinase_C"/>
</dbReference>
<dbReference type="GO" id="GO:0004503">
    <property type="term" value="F:tyrosinase activity"/>
    <property type="evidence" value="ECO:0007669"/>
    <property type="project" value="UniProtKB-EC"/>
</dbReference>
<dbReference type="Pfam" id="PF00264">
    <property type="entry name" value="Tyrosinase"/>
    <property type="match status" value="1"/>
</dbReference>
<dbReference type="GO" id="GO:0042438">
    <property type="term" value="P:melanin biosynthetic process"/>
    <property type="evidence" value="ECO:0007669"/>
    <property type="project" value="UniProtKB-KW"/>
</dbReference>
<evidence type="ECO:0000313" key="14">
    <source>
        <dbReference type="Proteomes" id="UP000076837"/>
    </source>
</evidence>
<dbReference type="EMBL" id="JYNV01000124">
    <property type="protein sequence ID" value="KZM25536.1"/>
    <property type="molecule type" value="Genomic_DNA"/>
</dbReference>
<reference evidence="13 14" key="1">
    <citation type="journal article" date="2016" name="Sci. Rep.">
        <title>Draft genome sequencing and secretome analysis of fungal phytopathogen Ascochyta rabiei provides insight into the necrotrophic effector repertoire.</title>
        <authorList>
            <person name="Verma S."/>
            <person name="Gazara R.K."/>
            <person name="Nizam S."/>
            <person name="Parween S."/>
            <person name="Chattopadhyay D."/>
            <person name="Verma P.K."/>
        </authorList>
    </citation>
    <scope>NUCLEOTIDE SEQUENCE [LARGE SCALE GENOMIC DNA]</scope>
    <source>
        <strain evidence="13 14">ArDII</strain>
    </source>
</reference>
<dbReference type="GO" id="GO:0030798">
    <property type="term" value="F:trans-aconitate 2-methyltransferase activity"/>
    <property type="evidence" value="ECO:0007669"/>
    <property type="project" value="InterPro"/>
</dbReference>
<feature type="compositionally biased region" description="Polar residues" evidence="11">
    <location>
        <begin position="24"/>
        <end position="36"/>
    </location>
</feature>
<evidence type="ECO:0000256" key="3">
    <source>
        <dbReference type="ARBA" id="ARBA00011906"/>
    </source>
</evidence>
<evidence type="ECO:0000256" key="10">
    <source>
        <dbReference type="ARBA" id="ARBA00048881"/>
    </source>
</evidence>
<comment type="cofactor">
    <cofactor evidence="1">
        <name>Cu(2+)</name>
        <dbReference type="ChEBI" id="CHEBI:29036"/>
    </cofactor>
</comment>
<dbReference type="AlphaFoldDB" id="A0A163HZN4"/>
<dbReference type="InterPro" id="IPR029063">
    <property type="entry name" value="SAM-dependent_MTases_sf"/>
</dbReference>
<keyword evidence="14" id="KW-1185">Reference proteome</keyword>
<dbReference type="CDD" id="cd02440">
    <property type="entry name" value="AdoMet_MTases"/>
    <property type="match status" value="1"/>
</dbReference>
<comment type="similarity">
    <text evidence="2">Belongs to the tyrosinase family.</text>
</comment>
<comment type="catalytic activity">
    <reaction evidence="10">
        <text>L-tyrosine + O2 = L-dopaquinone + H2O</text>
        <dbReference type="Rhea" id="RHEA:18117"/>
        <dbReference type="ChEBI" id="CHEBI:15377"/>
        <dbReference type="ChEBI" id="CHEBI:15379"/>
        <dbReference type="ChEBI" id="CHEBI:57924"/>
        <dbReference type="ChEBI" id="CHEBI:58315"/>
        <dbReference type="EC" id="1.14.18.1"/>
    </reaction>
</comment>
<dbReference type="EC" id="1.14.18.1" evidence="3"/>
<dbReference type="Gene3D" id="1.10.1280.10">
    <property type="entry name" value="Di-copper center containing domain from catechol oxidase"/>
    <property type="match status" value="1"/>
</dbReference>
<evidence type="ECO:0000313" key="13">
    <source>
        <dbReference type="EMBL" id="KZM25536.1"/>
    </source>
</evidence>
<accession>A0A163HZN4</accession>
<dbReference type="PANTHER" id="PTHR11474">
    <property type="entry name" value="TYROSINASE FAMILY MEMBER"/>
    <property type="match status" value="1"/>
</dbReference>
<organism evidence="13 14">
    <name type="scientific">Didymella rabiei</name>
    <name type="common">Chickpea ascochyta blight fungus</name>
    <name type="synonym">Mycosphaerella rabiei</name>
    <dbReference type="NCBI Taxonomy" id="5454"/>
    <lineage>
        <taxon>Eukaryota</taxon>
        <taxon>Fungi</taxon>
        <taxon>Dikarya</taxon>
        <taxon>Ascomycota</taxon>
        <taxon>Pezizomycotina</taxon>
        <taxon>Dothideomycetes</taxon>
        <taxon>Pleosporomycetidae</taxon>
        <taxon>Pleosporales</taxon>
        <taxon>Pleosporineae</taxon>
        <taxon>Didymellaceae</taxon>
        <taxon>Ascochyta</taxon>
    </lineage>
</organism>
<keyword evidence="8" id="KW-0470">Melanin biosynthesis</keyword>
<evidence type="ECO:0000256" key="11">
    <source>
        <dbReference type="SAM" id="MobiDB-lite"/>
    </source>
</evidence>
<evidence type="ECO:0000256" key="5">
    <source>
        <dbReference type="ARBA" id="ARBA00023002"/>
    </source>
</evidence>
<comment type="caution">
    <text evidence="13">The sequence shown here is derived from an EMBL/GenBank/DDBJ whole genome shotgun (WGS) entry which is preliminary data.</text>
</comment>
<keyword evidence="4" id="KW-0479">Metal-binding</keyword>
<dbReference type="InterPro" id="IPR008922">
    <property type="entry name" value="Di-copper_centre_dom_sf"/>
</dbReference>
<evidence type="ECO:0000256" key="8">
    <source>
        <dbReference type="ARBA" id="ARBA00023101"/>
    </source>
</evidence>
<proteinExistence type="inferred from homology"/>
<dbReference type="Gene3D" id="1.10.150.290">
    <property type="entry name" value="S-adenosyl-L-methionine-dependent methyltransferases"/>
    <property type="match status" value="1"/>
</dbReference>
<keyword evidence="5" id="KW-0560">Oxidoreductase</keyword>
<sequence length="903" mass="100780">MSRSWASSLFVALTFVSAITCTPTTPGSRRQSSNDIVTGVDSRDQNGNPFLRLEVRDLQANHPDQWNLYLLGLDQLHITNQEDPYSYYSLAGIHGKPYKVWLDAPGLSHKIGTSGYCPHSMALFLGWHRPYLALFEQKLHMRMRELAENAPADQIDRYRWAAYSFRMPYWDWAQGEQSGNVPEFFMTPTTVVTTPEGRSIEIWNPLYKYEFKPVPSAGAFGGKWPQINHTIRWPASNSPWEESRDSEFAASFINLRRSIQDQAAIAFRRGTLNGFWEALEMVHGWVHGVIGGGYSSGYGGEGHMWPLEYSSYEPLFWLHHTNVDRMFALYQVQNPGAFLLPSNVHSSGNLFVEDNTVVDGNTPLLPFRRSPGSFWTTNEAMDWRVFGYDYPETQSADTASAQATVALLYSGSVRGRIATGQLGGIGRHFTPGTEETTYTDWIINTAAAPLDLPPTFVVEFSFAGNSSSGPVTNVGMWSVLMPMDHNKAKRSLREAEKTRKRATASDMTLRGTVSLTSCLLDQIDAGKLSSLDQQDVVPFLKENLTWKVYSGDGTQLPTSSLDSINVEVASQAARVPSDTSLPIEYSNDAVAHSEATAGTSSRVTEIGDNGDPLSRIVSARNMSSEPPKKDWSATQYLKFNNERTRAVYDLVAQVKAHITTSNPRIYDLGCGPGNSTKVLLDAFSGATITGMDSSPDMLSKASASLPDIEFVKGDLSTFRPKEGEQVDLLFSNAVFHWLRSPTRIPTLTRLFQTLRPGGVLAIQVPDNYDEESHKLMREVARARGSAWSRCFVDAQIGVRDCGDRPDLDPIEPPRAFYNALIPHAASVNVWRTNYHHVLKDANAIMEWVKGTGLQPYVQRIEDEEAKKAFLEEYEKRLARAYKELDDGKVLLGYPRLFIVAVRQ</sequence>
<evidence type="ECO:0000256" key="4">
    <source>
        <dbReference type="ARBA" id="ARBA00022723"/>
    </source>
</evidence>
<dbReference type="PANTHER" id="PTHR11474:SF76">
    <property type="entry name" value="SHKT DOMAIN-CONTAINING PROTEIN"/>
    <property type="match status" value="1"/>
</dbReference>
<dbReference type="InterPro" id="IPR002227">
    <property type="entry name" value="Tyrosinase_Cu-bd"/>
</dbReference>
<keyword evidence="12" id="KW-0732">Signal</keyword>
<dbReference type="OrthoDB" id="6132182at2759"/>
<feature type="chain" id="PRO_5043836902" description="tyrosinase" evidence="12">
    <location>
        <begin position="22"/>
        <end position="903"/>
    </location>
</feature>
<dbReference type="GO" id="GO:0046872">
    <property type="term" value="F:metal ion binding"/>
    <property type="evidence" value="ECO:0007669"/>
    <property type="project" value="UniProtKB-KW"/>
</dbReference>